<dbReference type="EMBL" id="JAAGJP010000033">
    <property type="protein sequence ID" value="NDS68523.1"/>
    <property type="molecule type" value="Genomic_DNA"/>
</dbReference>
<evidence type="ECO:0000259" key="7">
    <source>
        <dbReference type="Pfam" id="PF02706"/>
    </source>
</evidence>
<protein>
    <recommendedName>
        <fullName evidence="7">Polysaccharide chain length determinant N-terminal domain-containing protein</fullName>
    </recommendedName>
</protein>
<evidence type="ECO:0000256" key="3">
    <source>
        <dbReference type="ARBA" id="ARBA00022692"/>
    </source>
</evidence>
<proteinExistence type="predicted"/>
<feature type="domain" description="Polysaccharide chain length determinant N-terminal" evidence="7">
    <location>
        <begin position="11"/>
        <end position="102"/>
    </location>
</feature>
<dbReference type="KEGG" id="ftv:CH67_902"/>
<evidence type="ECO:0000256" key="4">
    <source>
        <dbReference type="ARBA" id="ARBA00022989"/>
    </source>
</evidence>
<keyword evidence="2" id="KW-1003">Cell membrane</keyword>
<dbReference type="eggNOG" id="ENOG502ZHHC">
    <property type="taxonomic scope" value="Bacteria"/>
</dbReference>
<evidence type="ECO:0000313" key="8">
    <source>
        <dbReference type="EMBL" id="NDR88943.1"/>
    </source>
</evidence>
<dbReference type="EMBL" id="JAAGKH010000028">
    <property type="protein sequence ID" value="NDR88943.1"/>
    <property type="molecule type" value="Genomic_DNA"/>
</dbReference>
<evidence type="ECO:0000256" key="5">
    <source>
        <dbReference type="ARBA" id="ARBA00023136"/>
    </source>
</evidence>
<evidence type="ECO:0000256" key="2">
    <source>
        <dbReference type="ARBA" id="ARBA00022475"/>
    </source>
</evidence>
<dbReference type="Pfam" id="PF02706">
    <property type="entry name" value="Wzz"/>
    <property type="match status" value="1"/>
</dbReference>
<keyword evidence="4 6" id="KW-1133">Transmembrane helix</keyword>
<evidence type="ECO:0000313" key="9">
    <source>
        <dbReference type="EMBL" id="NDS68523.1"/>
    </source>
</evidence>
<evidence type="ECO:0000256" key="6">
    <source>
        <dbReference type="SAM" id="Phobius"/>
    </source>
</evidence>
<keyword evidence="3 6" id="KW-0812">Transmembrane</keyword>
<organism evidence="8">
    <name type="scientific">Francisella tularensis subsp. holarctica</name>
    <dbReference type="NCBI Taxonomy" id="119857"/>
    <lineage>
        <taxon>Bacteria</taxon>
        <taxon>Pseudomonadati</taxon>
        <taxon>Pseudomonadota</taxon>
        <taxon>Gammaproteobacteria</taxon>
        <taxon>Thiotrichales</taxon>
        <taxon>Francisellaceae</taxon>
        <taxon>Francisella</taxon>
    </lineage>
</organism>
<sequence length="295" mass="33264">MAEIKNDEYIEISLIKILVGLFSNIKTFLVVLVLGCCLTAIAAWLFKPSYSYLQMIQPPYYLNGYSANSIISDNKLNVILNNILQDAKQSQPDNKILNNIDIIKPGDDVDVKSNKDEKAIYFGLSTSAKLSDKGAIDSVFSDVMERFSNSNIVQRQIKLWKDNLQRTILANKQNIDRYKQIIKSDQDYVKQLSSSKNVGSLQGQTLLASYMERIDSYQNKVFSLEDSQKDLKLTLESLQSKVVGIGNIVYVKNSETSKVKLVVIGLVLSVVIALIVVFLKVIFSRAITEYRNLKQ</sequence>
<comment type="caution">
    <text evidence="8">The sequence shown here is derived from an EMBL/GenBank/DDBJ whole genome shotgun (WGS) entry which is preliminary data.</text>
</comment>
<dbReference type="HOGENOM" id="CLU_965601_0_0_6"/>
<accession>A0A0B3WL62</accession>
<keyword evidence="5 6" id="KW-0472">Membrane</keyword>
<comment type="subcellular location">
    <subcellularLocation>
        <location evidence="1">Cell membrane</location>
        <topology evidence="1">Multi-pass membrane protein</topology>
    </subcellularLocation>
</comment>
<dbReference type="KEGG" id="ftz:CH68_636"/>
<feature type="transmembrane region" description="Helical" evidence="6">
    <location>
        <begin position="28"/>
        <end position="46"/>
    </location>
</feature>
<reference evidence="8" key="1">
    <citation type="submission" date="2019-08" db="EMBL/GenBank/DDBJ databases">
        <authorList>
            <person name="Busch A."/>
        </authorList>
    </citation>
    <scope>NUCLEOTIDE SEQUENCE</scope>
    <source>
        <strain evidence="9">15T0085</strain>
        <strain evidence="8">17T1429</strain>
    </source>
</reference>
<dbReference type="InterPro" id="IPR003856">
    <property type="entry name" value="LPS_length_determ_N"/>
</dbReference>
<dbReference type="AlphaFoldDB" id="A0A0B3WL62"/>
<reference evidence="8" key="2">
    <citation type="submission" date="2020-02" db="EMBL/GenBank/DDBJ databases">
        <title>Using affinity propagation clustering for identifying bacterial clades and subclades with whole-genome sequences of Francisella tularensis.</title>
        <authorList>
            <person name="Homeier-Bachmann T."/>
            <person name="Abdel-Glil M.Y."/>
            <person name="Hackbart A."/>
            <person name="Hotzel H."/>
            <person name="Tomaso H."/>
        </authorList>
    </citation>
    <scope>NUCLEOTIDE SEQUENCE</scope>
    <source>
        <strain evidence="9">15T0085</strain>
        <strain evidence="8">17T1429</strain>
    </source>
</reference>
<name>A0A0B3WL62_FRATU</name>
<evidence type="ECO:0000256" key="1">
    <source>
        <dbReference type="ARBA" id="ARBA00004651"/>
    </source>
</evidence>
<dbReference type="KEGG" id="ftc:DA46_94"/>
<dbReference type="OMA" id="CAYIVQP"/>
<dbReference type="GO" id="GO:0005886">
    <property type="term" value="C:plasma membrane"/>
    <property type="evidence" value="ECO:0007669"/>
    <property type="project" value="UniProtKB-SubCell"/>
</dbReference>
<feature type="transmembrane region" description="Helical" evidence="6">
    <location>
        <begin position="261"/>
        <end position="283"/>
    </location>
</feature>
<gene>
    <name evidence="9" type="ORF">FWI86_05590</name>
    <name evidence="8" type="ORF">FWJ04_04580</name>
</gene>
<dbReference type="RefSeq" id="WP_003014965.1">
    <property type="nucleotide sequence ID" value="NZ_CP009693.1"/>
</dbReference>